<dbReference type="AlphaFoldDB" id="A0AAD3DYW7"/>
<feature type="region of interest" description="Disordered" evidence="1">
    <location>
        <begin position="69"/>
        <end position="108"/>
    </location>
</feature>
<comment type="caution">
    <text evidence="2">The sequence shown here is derived from an EMBL/GenBank/DDBJ whole genome shotgun (WGS) entry which is preliminary data.</text>
</comment>
<reference evidence="2 3" key="1">
    <citation type="journal article" date="2021" name="Sci. Rep.">
        <title>Genome sequencing of the multicellular alga Astrephomene provides insights into convergent evolution of germ-soma differentiation.</title>
        <authorList>
            <person name="Yamashita S."/>
            <person name="Yamamoto K."/>
            <person name="Matsuzaki R."/>
            <person name="Suzuki S."/>
            <person name="Yamaguchi H."/>
            <person name="Hirooka S."/>
            <person name="Minakuchi Y."/>
            <person name="Miyagishima S."/>
            <person name="Kawachi M."/>
            <person name="Toyoda A."/>
            <person name="Nozaki H."/>
        </authorList>
    </citation>
    <scope>NUCLEOTIDE SEQUENCE [LARGE SCALE GENOMIC DNA]</scope>
    <source>
        <strain evidence="2 3">NIES-4017</strain>
    </source>
</reference>
<organism evidence="2 3">
    <name type="scientific">Astrephomene gubernaculifera</name>
    <dbReference type="NCBI Taxonomy" id="47775"/>
    <lineage>
        <taxon>Eukaryota</taxon>
        <taxon>Viridiplantae</taxon>
        <taxon>Chlorophyta</taxon>
        <taxon>core chlorophytes</taxon>
        <taxon>Chlorophyceae</taxon>
        <taxon>CS clade</taxon>
        <taxon>Chlamydomonadales</taxon>
        <taxon>Astrephomenaceae</taxon>
        <taxon>Astrephomene</taxon>
    </lineage>
</organism>
<feature type="non-terminal residue" evidence="2">
    <location>
        <position position="1"/>
    </location>
</feature>
<evidence type="ECO:0000313" key="2">
    <source>
        <dbReference type="EMBL" id="GFR49772.1"/>
    </source>
</evidence>
<dbReference type="EMBL" id="BMAR01000032">
    <property type="protein sequence ID" value="GFR49772.1"/>
    <property type="molecule type" value="Genomic_DNA"/>
</dbReference>
<protein>
    <recommendedName>
        <fullName evidence="4">Serine-threonine/tyrosine-protein kinase catalytic domain-containing protein</fullName>
    </recommendedName>
</protein>
<evidence type="ECO:0008006" key="4">
    <source>
        <dbReference type="Google" id="ProtNLM"/>
    </source>
</evidence>
<keyword evidence="3" id="KW-1185">Reference proteome</keyword>
<evidence type="ECO:0000313" key="3">
    <source>
        <dbReference type="Proteomes" id="UP001054857"/>
    </source>
</evidence>
<gene>
    <name evidence="2" type="ORF">Agub_g11938</name>
</gene>
<feature type="non-terminal residue" evidence="2">
    <location>
        <position position="108"/>
    </location>
</feature>
<accession>A0AAD3DYW7</accession>
<dbReference type="Proteomes" id="UP001054857">
    <property type="component" value="Unassembled WGS sequence"/>
</dbReference>
<sequence>RHPRIPESLWRLIEACWHADPVVRPDMARVCTELQAAISEWDWQQPGNTHTHTHTLTHAQQGLLLPYQTHDHSSNTKTAAAAAGSSAPGAHRLWRGFERPGCEGVGSG</sequence>
<proteinExistence type="predicted"/>
<dbReference type="Gene3D" id="1.10.510.10">
    <property type="entry name" value="Transferase(Phosphotransferase) domain 1"/>
    <property type="match status" value="1"/>
</dbReference>
<feature type="compositionally biased region" description="Low complexity" evidence="1">
    <location>
        <begin position="79"/>
        <end position="90"/>
    </location>
</feature>
<name>A0AAD3DYW7_9CHLO</name>
<evidence type="ECO:0000256" key="1">
    <source>
        <dbReference type="SAM" id="MobiDB-lite"/>
    </source>
</evidence>